<organism evidence="1">
    <name type="scientific">Rhizophora mucronata</name>
    <name type="common">Asiatic mangrove</name>
    <dbReference type="NCBI Taxonomy" id="61149"/>
    <lineage>
        <taxon>Eukaryota</taxon>
        <taxon>Viridiplantae</taxon>
        <taxon>Streptophyta</taxon>
        <taxon>Embryophyta</taxon>
        <taxon>Tracheophyta</taxon>
        <taxon>Spermatophyta</taxon>
        <taxon>Magnoliopsida</taxon>
        <taxon>eudicotyledons</taxon>
        <taxon>Gunneridae</taxon>
        <taxon>Pentapetalae</taxon>
        <taxon>rosids</taxon>
        <taxon>fabids</taxon>
        <taxon>Malpighiales</taxon>
        <taxon>Rhizophoraceae</taxon>
        <taxon>Rhizophora</taxon>
    </lineage>
</organism>
<name>A0A2P2NSE5_RHIMU</name>
<proteinExistence type="predicted"/>
<protein>
    <submittedName>
        <fullName evidence="1">Uncharacterized protein</fullName>
    </submittedName>
</protein>
<sequence length="16" mass="1788">MLKFLLIPTVAICVVK</sequence>
<evidence type="ECO:0000313" key="1">
    <source>
        <dbReference type="EMBL" id="MBX45375.1"/>
    </source>
</evidence>
<dbReference type="EMBL" id="GGEC01064891">
    <property type="protein sequence ID" value="MBX45375.1"/>
    <property type="molecule type" value="Transcribed_RNA"/>
</dbReference>
<accession>A0A2P2NSE5</accession>
<reference evidence="1" key="1">
    <citation type="submission" date="2018-02" db="EMBL/GenBank/DDBJ databases">
        <title>Rhizophora mucronata_Transcriptome.</title>
        <authorList>
            <person name="Meera S.P."/>
            <person name="Sreeshan A."/>
            <person name="Augustine A."/>
        </authorList>
    </citation>
    <scope>NUCLEOTIDE SEQUENCE</scope>
    <source>
        <tissue evidence="1">Leaf</tissue>
    </source>
</reference>
<dbReference type="AlphaFoldDB" id="A0A2P2NSE5"/>